<dbReference type="RefSeq" id="WP_096422700.1">
    <property type="nucleotide sequence ID" value="NZ_AP017315.1"/>
</dbReference>
<protein>
    <submittedName>
        <fullName evidence="7">Possible conserved membrane protein</fullName>
    </submittedName>
</protein>
<dbReference type="EMBL" id="AP017315">
    <property type="protein sequence ID" value="BAU33088.1"/>
    <property type="molecule type" value="Genomic_DNA"/>
</dbReference>
<evidence type="ECO:0000256" key="3">
    <source>
        <dbReference type="ARBA" id="ARBA00022989"/>
    </source>
</evidence>
<proteinExistence type="predicted"/>
<feature type="transmembrane region" description="Helical" evidence="5">
    <location>
        <begin position="71"/>
        <end position="92"/>
    </location>
</feature>
<evidence type="ECO:0000256" key="2">
    <source>
        <dbReference type="ARBA" id="ARBA00022692"/>
    </source>
</evidence>
<reference evidence="7 8" key="2">
    <citation type="submission" date="2016-01" db="EMBL/GenBank/DDBJ databases">
        <title>Microcella alkaliphila JAM AC0309 whole genome shotgun sequence.</title>
        <authorList>
            <person name="Kurata A."/>
            <person name="Hirose Y."/>
            <person name="Kishimoto N."/>
            <person name="Kobayashi T."/>
        </authorList>
    </citation>
    <scope>NUCLEOTIDE SEQUENCE [LARGE SCALE GENOMIC DNA]</scope>
    <source>
        <strain evidence="7 8">JAM AC0309</strain>
    </source>
</reference>
<dbReference type="OrthoDB" id="9787732at2"/>
<feature type="domain" description="RDD" evidence="6">
    <location>
        <begin position="37"/>
        <end position="161"/>
    </location>
</feature>
<dbReference type="Pfam" id="PF06271">
    <property type="entry name" value="RDD"/>
    <property type="match status" value="1"/>
</dbReference>
<dbReference type="PANTHER" id="PTHR38480">
    <property type="entry name" value="SLR0254 PROTEIN"/>
    <property type="match status" value="1"/>
</dbReference>
<keyword evidence="3 5" id="KW-1133">Transmembrane helix</keyword>
<gene>
    <name evidence="7" type="ORF">MalAC0309_2246</name>
</gene>
<feature type="transmembrane region" description="Helical" evidence="5">
    <location>
        <begin position="45"/>
        <end position="65"/>
    </location>
</feature>
<sequence length="285" mass="30266">MSTAAGTQSLSRHDDERELLTGEAVALELRATNVILRAAGAIIDYLVYVLATVGLVWAALVLAAGSGLPDALYPALGIACAFVGLVLVPAVVESATQGKSLGRWALGSRIVRDDGGAIGFRHAFIRSFVGLFEIVFTGGGLAVVVGLVNARAKRLGDLVAGTYSQYERVPKHEPVEFGVPVELSEWAVTADVARIPDSLSRRIAQFLRQADGHTPATRQRLAAALATEVAPFVSPLPSVEPELLLAGVAVLRREREARALELERARLDDLAPTLRALPHGFPDRG</sequence>
<organism evidence="7 8">
    <name type="scientific">Microcella alkaliphila</name>
    <dbReference type="NCBI Taxonomy" id="279828"/>
    <lineage>
        <taxon>Bacteria</taxon>
        <taxon>Bacillati</taxon>
        <taxon>Actinomycetota</taxon>
        <taxon>Actinomycetes</taxon>
        <taxon>Micrococcales</taxon>
        <taxon>Microbacteriaceae</taxon>
        <taxon>Microcella</taxon>
    </lineage>
</organism>
<keyword evidence="2 5" id="KW-0812">Transmembrane</keyword>
<dbReference type="KEGG" id="malk:MalAC0309_2246"/>
<dbReference type="InterPro" id="IPR010432">
    <property type="entry name" value="RDD"/>
</dbReference>
<evidence type="ECO:0000256" key="5">
    <source>
        <dbReference type="SAM" id="Phobius"/>
    </source>
</evidence>
<dbReference type="PANTHER" id="PTHR38480:SF1">
    <property type="entry name" value="SLR0254 PROTEIN"/>
    <property type="match status" value="1"/>
</dbReference>
<evidence type="ECO:0000256" key="4">
    <source>
        <dbReference type="ARBA" id="ARBA00023136"/>
    </source>
</evidence>
<dbReference type="GO" id="GO:0016020">
    <property type="term" value="C:membrane"/>
    <property type="evidence" value="ECO:0007669"/>
    <property type="project" value="UniProtKB-SubCell"/>
</dbReference>
<name>A0A0U5BBG1_9MICO</name>
<reference evidence="8" key="1">
    <citation type="submission" date="2015-12" db="EMBL/GenBank/DDBJ databases">
        <authorList>
            <person name="Shamseldin A."/>
            <person name="Moawad H."/>
            <person name="Abd El-Rahim W.M."/>
            <person name="Sadowsky M.J."/>
        </authorList>
    </citation>
    <scope>NUCLEOTIDE SEQUENCE [LARGE SCALE GENOMIC DNA]</scope>
    <source>
        <strain evidence="8">JAM AC0309</strain>
    </source>
</reference>
<accession>A0A0U5BBG1</accession>
<comment type="subcellular location">
    <subcellularLocation>
        <location evidence="1">Membrane</location>
        <topology evidence="1">Multi-pass membrane protein</topology>
    </subcellularLocation>
</comment>
<evidence type="ECO:0000313" key="8">
    <source>
        <dbReference type="Proteomes" id="UP000218965"/>
    </source>
</evidence>
<feature type="transmembrane region" description="Helical" evidence="5">
    <location>
        <begin position="128"/>
        <end position="148"/>
    </location>
</feature>
<evidence type="ECO:0000259" key="6">
    <source>
        <dbReference type="Pfam" id="PF06271"/>
    </source>
</evidence>
<evidence type="ECO:0000256" key="1">
    <source>
        <dbReference type="ARBA" id="ARBA00004141"/>
    </source>
</evidence>
<dbReference type="AlphaFoldDB" id="A0A0U5BBG1"/>
<evidence type="ECO:0000313" key="7">
    <source>
        <dbReference type="EMBL" id="BAU33088.1"/>
    </source>
</evidence>
<keyword evidence="4 5" id="KW-0472">Membrane</keyword>
<dbReference type="Proteomes" id="UP000218965">
    <property type="component" value="Chromosome"/>
</dbReference>